<dbReference type="PANTHER" id="PTHR12835:SF5">
    <property type="entry name" value="BIOTIN--PROTEIN LIGASE"/>
    <property type="match status" value="1"/>
</dbReference>
<dbReference type="Proteomes" id="UP000185544">
    <property type="component" value="Chromosome"/>
</dbReference>
<feature type="domain" description="BPL/LPL catalytic" evidence="2">
    <location>
        <begin position="28"/>
        <end position="209"/>
    </location>
</feature>
<dbReference type="KEGG" id="pabo:BCY86_01120"/>
<accession>A0A1L6MVI7</accession>
<evidence type="ECO:0000313" key="3">
    <source>
        <dbReference type="EMBL" id="APR99437.1"/>
    </source>
</evidence>
<keyword evidence="4" id="KW-1185">Reference proteome</keyword>
<dbReference type="AlphaFoldDB" id="A0A1L6MVI7"/>
<dbReference type="InterPro" id="IPR004408">
    <property type="entry name" value="Biotin_CoA_COase_ligase"/>
</dbReference>
<evidence type="ECO:0000256" key="1">
    <source>
        <dbReference type="ARBA" id="ARBA00022598"/>
    </source>
</evidence>
<organism evidence="3 4">
    <name type="scientific">Pajaroellobacter abortibovis</name>
    <dbReference type="NCBI Taxonomy" id="1882918"/>
    <lineage>
        <taxon>Bacteria</taxon>
        <taxon>Pseudomonadati</taxon>
        <taxon>Myxococcota</taxon>
        <taxon>Polyangia</taxon>
        <taxon>Polyangiales</taxon>
        <taxon>Polyangiaceae</taxon>
    </lineage>
</organism>
<dbReference type="NCBIfam" id="TIGR00121">
    <property type="entry name" value="birA_ligase"/>
    <property type="match status" value="1"/>
</dbReference>
<gene>
    <name evidence="3" type="ORF">BCY86_01120</name>
</gene>
<evidence type="ECO:0000313" key="4">
    <source>
        <dbReference type="Proteomes" id="UP000185544"/>
    </source>
</evidence>
<proteinExistence type="predicted"/>
<dbReference type="GO" id="GO:0004077">
    <property type="term" value="F:biotin--[biotin carboxyl-carrier protein] ligase activity"/>
    <property type="evidence" value="ECO:0007669"/>
    <property type="project" value="InterPro"/>
</dbReference>
<sequence length="277" mass="30388">MISLRRLPEAVEREWQQAQQEIARRGLSLGSPLFWLHETTSTNDKGKAGAKAGVSHGAVWVAEFQRQGRGRQGRQWFCPLGEGLTFSVLLRVLAPISNLPLLALATGLVVHHALELRIIPARLQIKWPNDIWLEGKKVAGVLVESSPASSEGERAVIIGIGINVSVRSFPEEFADRVTSLVSFAAHPISRSRLLVDILAGMEEDVLPVVHEGLGYHLLERLKQVDALKGRYVSSKYGEGEVMGIDDEGCLQVLLRNGNRIRFKAGEVHLSEVGTKGS</sequence>
<dbReference type="RefSeq" id="WP_075276086.1">
    <property type="nucleotide sequence ID" value="NZ_CP016908.1"/>
</dbReference>
<dbReference type="Gene3D" id="2.30.30.100">
    <property type="match status" value="1"/>
</dbReference>
<dbReference type="CDD" id="cd16442">
    <property type="entry name" value="BPL"/>
    <property type="match status" value="1"/>
</dbReference>
<dbReference type="PROSITE" id="PS51733">
    <property type="entry name" value="BPL_LPL_CATALYTIC"/>
    <property type="match status" value="1"/>
</dbReference>
<dbReference type="Gene3D" id="3.30.930.10">
    <property type="entry name" value="Bira Bifunctional Protein, Domain 2"/>
    <property type="match status" value="1"/>
</dbReference>
<protein>
    <submittedName>
        <fullName evidence="3">Biotin--[acetyl-CoA-carboxylase] ligase</fullName>
    </submittedName>
</protein>
<name>A0A1L6MVI7_9BACT</name>
<reference evidence="3 4" key="1">
    <citation type="submission" date="2016-08" db="EMBL/GenBank/DDBJ databases">
        <title>Identification and validation of antigenic proteins from Pajaroellobacter abortibovis using de-novo genome sequence assembly and reverse vaccinology.</title>
        <authorList>
            <person name="Welly B.T."/>
            <person name="Miller M.R."/>
            <person name="Stott J.L."/>
            <person name="Blanchard M.T."/>
            <person name="Islas-Trejo A.D."/>
            <person name="O'Rourke S.M."/>
            <person name="Young A.E."/>
            <person name="Medrano J.F."/>
            <person name="Van Eenennaam A.L."/>
        </authorList>
    </citation>
    <scope>NUCLEOTIDE SEQUENCE [LARGE SCALE GENOMIC DNA]</scope>
    <source>
        <strain evidence="3 4">BTF92-0548A/99-0131</strain>
    </source>
</reference>
<dbReference type="Pfam" id="PF03099">
    <property type="entry name" value="BPL_LplA_LipB"/>
    <property type="match status" value="1"/>
</dbReference>
<dbReference type="GO" id="GO:0005737">
    <property type="term" value="C:cytoplasm"/>
    <property type="evidence" value="ECO:0007669"/>
    <property type="project" value="TreeGrafter"/>
</dbReference>
<evidence type="ECO:0000259" key="2">
    <source>
        <dbReference type="PROSITE" id="PS51733"/>
    </source>
</evidence>
<keyword evidence="1 3" id="KW-0436">Ligase</keyword>
<dbReference type="InterPro" id="IPR008988">
    <property type="entry name" value="Transcriptional_repressor_C"/>
</dbReference>
<dbReference type="SUPFAM" id="SSF50037">
    <property type="entry name" value="C-terminal domain of transcriptional repressors"/>
    <property type="match status" value="1"/>
</dbReference>
<dbReference type="InterPro" id="IPR045864">
    <property type="entry name" value="aa-tRNA-synth_II/BPL/LPL"/>
</dbReference>
<dbReference type="STRING" id="1882918.BCY86_01120"/>
<dbReference type="InterPro" id="IPR004143">
    <property type="entry name" value="BPL_LPL_catalytic"/>
</dbReference>
<dbReference type="EMBL" id="CP016908">
    <property type="protein sequence ID" value="APR99437.1"/>
    <property type="molecule type" value="Genomic_DNA"/>
</dbReference>
<dbReference type="SUPFAM" id="SSF55681">
    <property type="entry name" value="Class II aaRS and biotin synthetases"/>
    <property type="match status" value="1"/>
</dbReference>
<dbReference type="PANTHER" id="PTHR12835">
    <property type="entry name" value="BIOTIN PROTEIN LIGASE"/>
    <property type="match status" value="1"/>
</dbReference>